<dbReference type="InterPro" id="IPR018656">
    <property type="entry name" value="DUF2087"/>
</dbReference>
<dbReference type="AlphaFoldDB" id="A0A0S8G8E0"/>
<organism evidence="2 3">
    <name type="scientific">candidate division WOR_3 bacterium SM23_60</name>
    <dbReference type="NCBI Taxonomy" id="1703780"/>
    <lineage>
        <taxon>Bacteria</taxon>
        <taxon>Bacteria division WOR-3</taxon>
    </lineage>
</organism>
<comment type="caution">
    <text evidence="2">The sequence shown here is derived from an EMBL/GenBank/DDBJ whole genome shotgun (WGS) entry which is preliminary data.</text>
</comment>
<evidence type="ECO:0000313" key="2">
    <source>
        <dbReference type="EMBL" id="KPK69285.1"/>
    </source>
</evidence>
<reference evidence="2 3" key="1">
    <citation type="journal article" date="2015" name="Microbiome">
        <title>Genomic resolution of linkages in carbon, nitrogen, and sulfur cycling among widespread estuary sediment bacteria.</title>
        <authorList>
            <person name="Baker B.J."/>
            <person name="Lazar C.S."/>
            <person name="Teske A.P."/>
            <person name="Dick G.J."/>
        </authorList>
    </citation>
    <scope>NUCLEOTIDE SEQUENCE [LARGE SCALE GENOMIC DNA]</scope>
    <source>
        <strain evidence="2">SM23_60</strain>
    </source>
</reference>
<sequence>MSQRISRAQFEQRLAELCVDSGSMEFPHRDSDRHILWKSIIVGLEPAVHYLEEEIDEHIQHCLTTIGRTINRDHVNIRRQLVDVGYLIRTQDGSVYQHAATGPSRERFDVDVENVNCDAVIQKRQALRAQKSQDFFKTHFQQEE</sequence>
<gene>
    <name evidence="2" type="ORF">AMJ87_10720</name>
</gene>
<protein>
    <recommendedName>
        <fullName evidence="1">DUF2087 domain-containing protein</fullName>
    </recommendedName>
</protein>
<evidence type="ECO:0000259" key="1">
    <source>
        <dbReference type="Pfam" id="PF09860"/>
    </source>
</evidence>
<dbReference type="Proteomes" id="UP000051096">
    <property type="component" value="Unassembled WGS sequence"/>
</dbReference>
<dbReference type="Pfam" id="PF09860">
    <property type="entry name" value="DUF2087"/>
    <property type="match status" value="1"/>
</dbReference>
<dbReference type="EMBL" id="LJUO01000132">
    <property type="protein sequence ID" value="KPK69285.1"/>
    <property type="molecule type" value="Genomic_DNA"/>
</dbReference>
<accession>A0A0S8G8E0</accession>
<proteinExistence type="predicted"/>
<feature type="domain" description="DUF2087" evidence="1">
    <location>
        <begin position="25"/>
        <end position="97"/>
    </location>
</feature>
<name>A0A0S8G8E0_UNCW3</name>
<evidence type="ECO:0000313" key="3">
    <source>
        <dbReference type="Proteomes" id="UP000051096"/>
    </source>
</evidence>